<evidence type="ECO:0000256" key="1">
    <source>
        <dbReference type="ARBA" id="ARBA00006336"/>
    </source>
</evidence>
<dbReference type="PANTHER" id="PTHR43540:SF1">
    <property type="entry name" value="ISOCHORISMATASE HYDROLASE"/>
    <property type="match status" value="1"/>
</dbReference>
<dbReference type="InterPro" id="IPR036380">
    <property type="entry name" value="Isochorismatase-like_sf"/>
</dbReference>
<proteinExistence type="inferred from homology"/>
<sequence>MKKEGPVVEEEQEGGAAQDDAKDKEEKLRDAEDDPQQMSGSDEMDKETPGTGGTRKRRRRSWVHEYFQQDERTADWICRLCMDLQARGEEIHDTKVARYAATTSTSSMARHLICKHKVSGPNGAPARWAQYMMDEPHQERVAVVIAAGSAGAAPGAATAPSSAEDGSGLIQVVTERSAATTFPTHPAETRALTMPPLPKPPVIPKVPLKIAKQKRPPFDASAGALLVIDVQNYCAAPGRGLNAGKTAENDPYWFQAIDNMNANIRELLSAFRKKKCEVIYTVIESLTKDGRDMSLDYKLSGFHVPPGSSDAEILASVAPIDDELVLRKTSHSAFNSTNIDYVLRNLGVSHLALTGVVTNQCVEGIMRDAADRGYYCTLVADATAAHSKSKQAAAENTLRGFGQVCTTAELLEQLES</sequence>
<feature type="region of interest" description="Disordered" evidence="3">
    <location>
        <begin position="1"/>
        <end position="59"/>
    </location>
</feature>
<comment type="caution">
    <text evidence="5">The sequence shown here is derived from an EMBL/GenBank/DDBJ whole genome shotgun (WGS) entry which is preliminary data.</text>
</comment>
<evidence type="ECO:0000313" key="5">
    <source>
        <dbReference type="EMBL" id="KAA8491225.1"/>
    </source>
</evidence>
<comment type="similarity">
    <text evidence="1">Belongs to the isochorismatase family.</text>
</comment>
<reference evidence="6" key="1">
    <citation type="journal article" date="2019" name="Nat. Commun.">
        <title>Expansion of phycobilisome linker gene families in mesophilic red algae.</title>
        <authorList>
            <person name="Lee J."/>
            <person name="Kim D."/>
            <person name="Bhattacharya D."/>
            <person name="Yoon H.S."/>
        </authorList>
    </citation>
    <scope>NUCLEOTIDE SEQUENCE [LARGE SCALE GENOMIC DNA]</scope>
    <source>
        <strain evidence="6">CCMP 1328</strain>
    </source>
</reference>
<evidence type="ECO:0000256" key="3">
    <source>
        <dbReference type="SAM" id="MobiDB-lite"/>
    </source>
</evidence>
<dbReference type="EMBL" id="VRMN01000015">
    <property type="protein sequence ID" value="KAA8491225.1"/>
    <property type="molecule type" value="Genomic_DNA"/>
</dbReference>
<evidence type="ECO:0000256" key="2">
    <source>
        <dbReference type="ARBA" id="ARBA00022801"/>
    </source>
</evidence>
<dbReference type="SUPFAM" id="SSF52499">
    <property type="entry name" value="Isochorismatase-like hydrolases"/>
    <property type="match status" value="1"/>
</dbReference>
<dbReference type="Pfam" id="PF00857">
    <property type="entry name" value="Isochorismatase"/>
    <property type="match status" value="1"/>
</dbReference>
<accession>A0A5J4YJA2</accession>
<dbReference type="PANTHER" id="PTHR43540">
    <property type="entry name" value="PEROXYUREIDOACRYLATE/UREIDOACRYLATE AMIDOHYDROLASE-RELATED"/>
    <property type="match status" value="1"/>
</dbReference>
<organism evidence="5 6">
    <name type="scientific">Porphyridium purpureum</name>
    <name type="common">Red alga</name>
    <name type="synonym">Porphyridium cruentum</name>
    <dbReference type="NCBI Taxonomy" id="35688"/>
    <lineage>
        <taxon>Eukaryota</taxon>
        <taxon>Rhodophyta</taxon>
        <taxon>Bangiophyceae</taxon>
        <taxon>Porphyridiales</taxon>
        <taxon>Porphyridiaceae</taxon>
        <taxon>Porphyridium</taxon>
    </lineage>
</organism>
<evidence type="ECO:0000313" key="6">
    <source>
        <dbReference type="Proteomes" id="UP000324585"/>
    </source>
</evidence>
<dbReference type="Gene3D" id="3.40.50.850">
    <property type="entry name" value="Isochorismatase-like"/>
    <property type="match status" value="1"/>
</dbReference>
<dbReference type="OrthoDB" id="167809at2759"/>
<dbReference type="InterPro" id="IPR050272">
    <property type="entry name" value="Isochorismatase-like_hydrls"/>
</dbReference>
<evidence type="ECO:0000259" key="4">
    <source>
        <dbReference type="Pfam" id="PF00857"/>
    </source>
</evidence>
<dbReference type="InterPro" id="IPR000868">
    <property type="entry name" value="Isochorismatase-like_dom"/>
</dbReference>
<keyword evidence="6" id="KW-1185">Reference proteome</keyword>
<feature type="domain" description="Isochorismatase-like" evidence="4">
    <location>
        <begin position="224"/>
        <end position="409"/>
    </location>
</feature>
<protein>
    <submittedName>
        <fullName evidence="5">Peroxyureidoacrylate/ureidoacrylate amidohydrolase RutB</fullName>
    </submittedName>
</protein>
<feature type="compositionally biased region" description="Basic and acidic residues" evidence="3">
    <location>
        <begin position="19"/>
        <end position="30"/>
    </location>
</feature>
<dbReference type="CDD" id="cd00431">
    <property type="entry name" value="cysteine_hydrolases"/>
    <property type="match status" value="1"/>
</dbReference>
<dbReference type="GO" id="GO:0016787">
    <property type="term" value="F:hydrolase activity"/>
    <property type="evidence" value="ECO:0007669"/>
    <property type="project" value="UniProtKB-KW"/>
</dbReference>
<dbReference type="Proteomes" id="UP000324585">
    <property type="component" value="Unassembled WGS sequence"/>
</dbReference>
<gene>
    <name evidence="5" type="ORF">FVE85_9520</name>
</gene>
<dbReference type="AlphaFoldDB" id="A0A5J4YJA2"/>
<keyword evidence="2 5" id="KW-0378">Hydrolase</keyword>
<name>A0A5J4YJA2_PORPP</name>